<feature type="region of interest" description="Disordered" evidence="1">
    <location>
        <begin position="1"/>
        <end position="169"/>
    </location>
</feature>
<feature type="compositionally biased region" description="Polar residues" evidence="1">
    <location>
        <begin position="151"/>
        <end position="169"/>
    </location>
</feature>
<dbReference type="InParanoid" id="F4R8V4"/>
<dbReference type="RefSeq" id="XP_007405477.1">
    <property type="nucleotide sequence ID" value="XM_007405415.1"/>
</dbReference>
<dbReference type="EMBL" id="GL883093">
    <property type="protein sequence ID" value="EGG10875.1"/>
    <property type="molecule type" value="Genomic_DNA"/>
</dbReference>
<feature type="compositionally biased region" description="Basic and acidic residues" evidence="1">
    <location>
        <begin position="41"/>
        <end position="50"/>
    </location>
</feature>
<feature type="compositionally biased region" description="Polar residues" evidence="1">
    <location>
        <begin position="1"/>
        <end position="28"/>
    </location>
</feature>
<gene>
    <name evidence="2" type="ORF">MELLADRAFT_102624</name>
</gene>
<evidence type="ECO:0000256" key="1">
    <source>
        <dbReference type="SAM" id="MobiDB-lite"/>
    </source>
</evidence>
<dbReference type="Proteomes" id="UP000001072">
    <property type="component" value="Unassembled WGS sequence"/>
</dbReference>
<organism evidence="3">
    <name type="scientific">Melampsora larici-populina (strain 98AG31 / pathotype 3-4-7)</name>
    <name type="common">Poplar leaf rust fungus</name>
    <dbReference type="NCBI Taxonomy" id="747676"/>
    <lineage>
        <taxon>Eukaryota</taxon>
        <taxon>Fungi</taxon>
        <taxon>Dikarya</taxon>
        <taxon>Basidiomycota</taxon>
        <taxon>Pucciniomycotina</taxon>
        <taxon>Pucciniomycetes</taxon>
        <taxon>Pucciniales</taxon>
        <taxon>Melampsoraceae</taxon>
        <taxon>Melampsora</taxon>
    </lineage>
</organism>
<keyword evidence="3" id="KW-1185">Reference proteome</keyword>
<feature type="compositionally biased region" description="Acidic residues" evidence="1">
    <location>
        <begin position="121"/>
        <end position="132"/>
    </location>
</feature>
<reference evidence="3" key="1">
    <citation type="journal article" date="2011" name="Proc. Natl. Acad. Sci. U.S.A.">
        <title>Obligate biotrophy features unraveled by the genomic analysis of rust fungi.</title>
        <authorList>
            <person name="Duplessis S."/>
            <person name="Cuomo C.A."/>
            <person name="Lin Y.-C."/>
            <person name="Aerts A."/>
            <person name="Tisserant E."/>
            <person name="Veneault-Fourrey C."/>
            <person name="Joly D.L."/>
            <person name="Hacquard S."/>
            <person name="Amselem J."/>
            <person name="Cantarel B.L."/>
            <person name="Chiu R."/>
            <person name="Coutinho P.M."/>
            <person name="Feau N."/>
            <person name="Field M."/>
            <person name="Frey P."/>
            <person name="Gelhaye E."/>
            <person name="Goldberg J."/>
            <person name="Grabherr M.G."/>
            <person name="Kodira C.D."/>
            <person name="Kohler A."/>
            <person name="Kuees U."/>
            <person name="Lindquist E.A."/>
            <person name="Lucas S.M."/>
            <person name="Mago R."/>
            <person name="Mauceli E."/>
            <person name="Morin E."/>
            <person name="Murat C."/>
            <person name="Pangilinan J.L."/>
            <person name="Park R."/>
            <person name="Pearson M."/>
            <person name="Quesneville H."/>
            <person name="Rouhier N."/>
            <person name="Sakthikumar S."/>
            <person name="Salamov A.A."/>
            <person name="Schmutz J."/>
            <person name="Selles B."/>
            <person name="Shapiro H."/>
            <person name="Tanguay P."/>
            <person name="Tuskan G.A."/>
            <person name="Henrissat B."/>
            <person name="Van de Peer Y."/>
            <person name="Rouze P."/>
            <person name="Ellis J.G."/>
            <person name="Dodds P.N."/>
            <person name="Schein J.E."/>
            <person name="Zhong S."/>
            <person name="Hamelin R.C."/>
            <person name="Grigoriev I.V."/>
            <person name="Szabo L.J."/>
            <person name="Martin F."/>
        </authorList>
    </citation>
    <scope>NUCLEOTIDE SEQUENCE [LARGE SCALE GENOMIC DNA]</scope>
    <source>
        <strain evidence="3">98AG31 / pathotype 3-4-7</strain>
    </source>
</reference>
<evidence type="ECO:0000313" key="3">
    <source>
        <dbReference type="Proteomes" id="UP000001072"/>
    </source>
</evidence>
<feature type="compositionally biased region" description="Basic and acidic residues" evidence="1">
    <location>
        <begin position="87"/>
        <end position="114"/>
    </location>
</feature>
<evidence type="ECO:0000313" key="2">
    <source>
        <dbReference type="EMBL" id="EGG10875.1"/>
    </source>
</evidence>
<dbReference type="GeneID" id="18921732"/>
<dbReference type="KEGG" id="mlr:MELLADRAFT_102624"/>
<dbReference type="AlphaFoldDB" id="F4R8V4"/>
<dbReference type="HOGENOM" id="CLU_1578855_0_0_1"/>
<proteinExistence type="predicted"/>
<dbReference type="VEuPathDB" id="FungiDB:MELLADRAFT_102624"/>
<protein>
    <submittedName>
        <fullName evidence="2">Uncharacterized protein</fullName>
    </submittedName>
</protein>
<name>F4R8V4_MELLP</name>
<accession>F4R8V4</accession>
<sequence length="169" mass="18742">MSNSTARRCSQRQSNLQFLQNSQDNSVDQAAFSKGKKRKNDSHSVSDDLPARQAGPSEVLEEPGVTVFIIPEFSIDLPQAGPSTSQKVEKTTGPRRNKDNGKGKEAAHDTDKDWVPSVTEEMSEILDNDPAVENDKRRPRRKINNFGPKQCNKSAENNTTQSSRKSGRT</sequence>